<dbReference type="InterPro" id="IPR036465">
    <property type="entry name" value="vWFA_dom_sf"/>
</dbReference>
<comment type="caution">
    <text evidence="3">The sequence shown here is derived from an EMBL/GenBank/DDBJ whole genome shotgun (WGS) entry which is preliminary data.</text>
</comment>
<dbReference type="AlphaFoldDB" id="A0A9D2PNM1"/>
<feature type="compositionally biased region" description="Basic and acidic residues" evidence="1">
    <location>
        <begin position="202"/>
        <end position="212"/>
    </location>
</feature>
<dbReference type="InterPro" id="IPR025861">
    <property type="entry name" value="CobT_VWA_dom"/>
</dbReference>
<dbReference type="PANTHER" id="PTHR41248:SF1">
    <property type="entry name" value="NORD PROTEIN"/>
    <property type="match status" value="1"/>
</dbReference>
<dbReference type="InterPro" id="IPR002035">
    <property type="entry name" value="VWF_A"/>
</dbReference>
<dbReference type="SUPFAM" id="SSF53300">
    <property type="entry name" value="vWA-like"/>
    <property type="match status" value="1"/>
</dbReference>
<dbReference type="Proteomes" id="UP000823886">
    <property type="component" value="Unassembled WGS sequence"/>
</dbReference>
<accession>A0A9D2PNM1</accession>
<reference evidence="3" key="2">
    <citation type="submission" date="2021-04" db="EMBL/GenBank/DDBJ databases">
        <authorList>
            <person name="Gilroy R."/>
        </authorList>
    </citation>
    <scope>NUCLEOTIDE SEQUENCE</scope>
    <source>
        <strain evidence="3">ChiBcec2-3848</strain>
    </source>
</reference>
<evidence type="ECO:0000313" key="4">
    <source>
        <dbReference type="Proteomes" id="UP000823886"/>
    </source>
</evidence>
<dbReference type="SMART" id="SM00327">
    <property type="entry name" value="VWA"/>
    <property type="match status" value="1"/>
</dbReference>
<sequence>MRKERPWEEENLLDLRSRTENLLWTVSGDYDLDFQIDEQLLRKSRYMAFYHAVRQGAFEKYFDVRAYEHDFAKKVYAGAEPSVLQALAALCIDSAVWKKVQGERKGVENIRRKAFEDTLKKDAGRLSHTDWGYLEACYLRYRLYGETAEKRVQDLIEMICALEDTWSLEEVCQCLGRVYKSAYEKGFAKEWKGIRRQVKNSDEDAREYTDKEAAEEETAREDEDRPLNIFGGHVDAQDDGKRETSRARVIYLDQESTARMKEYIEQNYGKSCLTAQEEKPFQSRMCKGVHKDCRLHVTEGILHSRLENSAKAEYVKRIREENLRVLQKNQLVVRQNIQTLGNTLRRALLTRTEKETCSSEYGTVCVNKLWNLNRTRNKKLFERTFVRDNTDYAVEILIDSSGSQQGRQSLVALQAYMISEALTLAGISHKVVGFCTFGAYTILNEYRDYEDGRERNQRIFEFYGSANNRDGLAVRAAADSLDKRKEENKILIVLSDGRPNDIIAGSQNPVYGKKKKTGEEKEPYCLEFAVKDTAGEVRKLRNRNIAVLGVFAGEEEDLQAEKKIFGKDFAYIRDISDFANIVGRYLKKQIAE</sequence>
<dbReference type="PROSITE" id="PS50234">
    <property type="entry name" value="VWFA"/>
    <property type="match status" value="1"/>
</dbReference>
<name>A0A9D2PNM1_9FIRM</name>
<dbReference type="InterPro" id="IPR051928">
    <property type="entry name" value="NorD/CobT"/>
</dbReference>
<gene>
    <name evidence="3" type="ORF">H9753_12480</name>
</gene>
<dbReference type="Pfam" id="PF11775">
    <property type="entry name" value="CobT_C"/>
    <property type="match status" value="1"/>
</dbReference>
<proteinExistence type="predicted"/>
<protein>
    <recommendedName>
        <fullName evidence="2">VWFA domain-containing protein</fullName>
    </recommendedName>
</protein>
<feature type="domain" description="VWFA" evidence="2">
    <location>
        <begin position="393"/>
        <end position="590"/>
    </location>
</feature>
<feature type="region of interest" description="Disordered" evidence="1">
    <location>
        <begin position="202"/>
        <end position="241"/>
    </location>
</feature>
<dbReference type="PANTHER" id="PTHR41248">
    <property type="entry name" value="NORD PROTEIN"/>
    <property type="match status" value="1"/>
</dbReference>
<organism evidence="3 4">
    <name type="scientific">Candidatus Blautia merdavium</name>
    <dbReference type="NCBI Taxonomy" id="2838494"/>
    <lineage>
        <taxon>Bacteria</taxon>
        <taxon>Bacillati</taxon>
        <taxon>Bacillota</taxon>
        <taxon>Clostridia</taxon>
        <taxon>Lachnospirales</taxon>
        <taxon>Lachnospiraceae</taxon>
        <taxon>Blautia</taxon>
    </lineage>
</organism>
<evidence type="ECO:0000313" key="3">
    <source>
        <dbReference type="EMBL" id="HJC64413.1"/>
    </source>
</evidence>
<evidence type="ECO:0000259" key="2">
    <source>
        <dbReference type="PROSITE" id="PS50234"/>
    </source>
</evidence>
<evidence type="ECO:0000256" key="1">
    <source>
        <dbReference type="SAM" id="MobiDB-lite"/>
    </source>
</evidence>
<dbReference type="EMBL" id="DWVZ01000168">
    <property type="protein sequence ID" value="HJC64413.1"/>
    <property type="molecule type" value="Genomic_DNA"/>
</dbReference>
<dbReference type="Gene3D" id="3.40.50.410">
    <property type="entry name" value="von Willebrand factor, type A domain"/>
    <property type="match status" value="1"/>
</dbReference>
<reference evidence="3" key="1">
    <citation type="journal article" date="2021" name="PeerJ">
        <title>Extensive microbial diversity within the chicken gut microbiome revealed by metagenomics and culture.</title>
        <authorList>
            <person name="Gilroy R."/>
            <person name="Ravi A."/>
            <person name="Getino M."/>
            <person name="Pursley I."/>
            <person name="Horton D.L."/>
            <person name="Alikhan N.F."/>
            <person name="Baker D."/>
            <person name="Gharbi K."/>
            <person name="Hall N."/>
            <person name="Watson M."/>
            <person name="Adriaenssens E.M."/>
            <person name="Foster-Nyarko E."/>
            <person name="Jarju S."/>
            <person name="Secka A."/>
            <person name="Antonio M."/>
            <person name="Oren A."/>
            <person name="Chaudhuri R.R."/>
            <person name="La Ragione R."/>
            <person name="Hildebrand F."/>
            <person name="Pallen M.J."/>
        </authorList>
    </citation>
    <scope>NUCLEOTIDE SEQUENCE</scope>
    <source>
        <strain evidence="3">ChiBcec2-3848</strain>
    </source>
</reference>